<keyword evidence="7" id="KW-0406">Ion transport</keyword>
<keyword evidence="9" id="KW-0472">Membrane</keyword>
<dbReference type="Pfam" id="PF04627">
    <property type="entry name" value="ATP-synt_Eps"/>
    <property type="match status" value="1"/>
</dbReference>
<dbReference type="Proteomes" id="UP000193380">
    <property type="component" value="Unassembled WGS sequence"/>
</dbReference>
<sequence>MVAYWRQAGLSYIRFSAICASAVRAALKPQFKVEALKVAESSVKVYVPKAVALGQYQLYIRLSMIITLIICSSQQIASYHH</sequence>
<proteinExistence type="inferred from homology"/>
<protein>
    <recommendedName>
        <fullName evidence="14">ATP synthase F1 subunit epsilon</fullName>
    </recommendedName>
</protein>
<evidence type="ECO:0000256" key="8">
    <source>
        <dbReference type="ARBA" id="ARBA00023128"/>
    </source>
</evidence>
<keyword evidence="4" id="KW-0375">Hydrogen ion transport</keyword>
<dbReference type="Gene3D" id="1.10.1620.20">
    <property type="entry name" value="ATP synthase, F1 complex, epsilon subunit superfamily, mitochondrial"/>
    <property type="match status" value="1"/>
</dbReference>
<dbReference type="GO" id="GO:0045259">
    <property type="term" value="C:proton-transporting ATP synthase complex"/>
    <property type="evidence" value="ECO:0007669"/>
    <property type="project" value="UniProtKB-KW"/>
</dbReference>
<evidence type="ECO:0000256" key="7">
    <source>
        <dbReference type="ARBA" id="ARBA00023065"/>
    </source>
</evidence>
<dbReference type="AlphaFoldDB" id="A0A060WRL4"/>
<evidence type="ECO:0000313" key="13">
    <source>
        <dbReference type="Proteomes" id="UP000193380"/>
    </source>
</evidence>
<evidence type="ECO:0008006" key="14">
    <source>
        <dbReference type="Google" id="ProtNLM"/>
    </source>
</evidence>
<comment type="similarity">
    <text evidence="2">Belongs to the eukaryotic ATPase epsilon family.</text>
</comment>
<evidence type="ECO:0000256" key="6">
    <source>
        <dbReference type="ARBA" id="ARBA00022990"/>
    </source>
</evidence>
<reference evidence="12" key="1">
    <citation type="journal article" date="2014" name="Nat. Commun.">
        <title>The rainbow trout genome provides novel insights into evolution after whole-genome duplication in vertebrates.</title>
        <authorList>
            <person name="Berthelot C."/>
            <person name="Brunet F."/>
            <person name="Chalopin D."/>
            <person name="Juanchich A."/>
            <person name="Bernard M."/>
            <person name="Noel B."/>
            <person name="Bento P."/>
            <person name="Da Silva C."/>
            <person name="Labadie K."/>
            <person name="Alberti A."/>
            <person name="Aury J.M."/>
            <person name="Louis A."/>
            <person name="Dehais P."/>
            <person name="Bardou P."/>
            <person name="Montfort J."/>
            <person name="Klopp C."/>
            <person name="Cabau C."/>
            <person name="Gaspin C."/>
            <person name="Thorgaard G.H."/>
            <person name="Boussaha M."/>
            <person name="Quillet E."/>
            <person name="Guyomard R."/>
            <person name="Galiana D."/>
            <person name="Bobe J."/>
            <person name="Volff J.N."/>
            <person name="Genet C."/>
            <person name="Wincker P."/>
            <person name="Jaillon O."/>
            <person name="Roest Crollius H."/>
            <person name="Guiguen Y."/>
        </authorList>
    </citation>
    <scope>NUCLEOTIDE SEQUENCE [LARGE SCALE GENOMIC DNA]</scope>
</reference>
<keyword evidence="3" id="KW-0813">Transport</keyword>
<dbReference type="SUPFAM" id="SSF48690">
    <property type="entry name" value="Epsilon subunit of mitochondrial F1F0-ATP synthase"/>
    <property type="match status" value="1"/>
</dbReference>
<keyword evidence="11" id="KW-0066">ATP synthesis</keyword>
<evidence type="ECO:0000256" key="4">
    <source>
        <dbReference type="ARBA" id="ARBA00022781"/>
    </source>
</evidence>
<keyword evidence="6" id="KW-0007">Acetylation</keyword>
<evidence type="ECO:0000256" key="2">
    <source>
        <dbReference type="ARBA" id="ARBA00009502"/>
    </source>
</evidence>
<evidence type="ECO:0000256" key="10">
    <source>
        <dbReference type="ARBA" id="ARBA00023196"/>
    </source>
</evidence>
<dbReference type="STRING" id="8022.A0A060WRL4"/>
<name>A0A060WRL4_ONCMY</name>
<dbReference type="GO" id="GO:0005743">
    <property type="term" value="C:mitochondrial inner membrane"/>
    <property type="evidence" value="ECO:0007669"/>
    <property type="project" value="UniProtKB-SubCell"/>
</dbReference>
<evidence type="ECO:0000313" key="12">
    <source>
        <dbReference type="EMBL" id="CDQ69781.1"/>
    </source>
</evidence>
<dbReference type="CDD" id="cd12153">
    <property type="entry name" value="F1-ATPase_epsilon"/>
    <property type="match status" value="1"/>
</dbReference>
<evidence type="ECO:0000256" key="9">
    <source>
        <dbReference type="ARBA" id="ARBA00023136"/>
    </source>
</evidence>
<keyword evidence="10" id="KW-0139">CF(1)</keyword>
<comment type="subcellular location">
    <subcellularLocation>
        <location evidence="1">Mitochondrion inner membrane</location>
    </subcellularLocation>
</comment>
<dbReference type="GO" id="GO:0042776">
    <property type="term" value="P:proton motive force-driven mitochondrial ATP synthesis"/>
    <property type="evidence" value="ECO:0007669"/>
    <property type="project" value="TreeGrafter"/>
</dbReference>
<keyword evidence="5" id="KW-0999">Mitochondrion inner membrane</keyword>
<dbReference type="EMBL" id="FR904684">
    <property type="protein sequence ID" value="CDQ69781.1"/>
    <property type="molecule type" value="Genomic_DNA"/>
</dbReference>
<evidence type="ECO:0000256" key="11">
    <source>
        <dbReference type="ARBA" id="ARBA00023310"/>
    </source>
</evidence>
<evidence type="ECO:0000256" key="5">
    <source>
        <dbReference type="ARBA" id="ARBA00022792"/>
    </source>
</evidence>
<dbReference type="InterPro" id="IPR036742">
    <property type="entry name" value="ATP_synth_F1_esu_sf_mt"/>
</dbReference>
<dbReference type="GO" id="GO:0046933">
    <property type="term" value="F:proton-transporting ATP synthase activity, rotational mechanism"/>
    <property type="evidence" value="ECO:0007669"/>
    <property type="project" value="InterPro"/>
</dbReference>
<organism evidence="12 13">
    <name type="scientific">Oncorhynchus mykiss</name>
    <name type="common">Rainbow trout</name>
    <name type="synonym">Salmo gairdneri</name>
    <dbReference type="NCBI Taxonomy" id="8022"/>
    <lineage>
        <taxon>Eukaryota</taxon>
        <taxon>Metazoa</taxon>
        <taxon>Chordata</taxon>
        <taxon>Craniata</taxon>
        <taxon>Vertebrata</taxon>
        <taxon>Euteleostomi</taxon>
        <taxon>Actinopterygii</taxon>
        <taxon>Neopterygii</taxon>
        <taxon>Teleostei</taxon>
        <taxon>Protacanthopterygii</taxon>
        <taxon>Salmoniformes</taxon>
        <taxon>Salmonidae</taxon>
        <taxon>Salmoninae</taxon>
        <taxon>Oncorhynchus</taxon>
    </lineage>
</organism>
<dbReference type="PANTHER" id="PTHR12448:SF0">
    <property type="entry name" value="ATP SYNTHASE SUBUNIT EPSILON, MITOCHONDRIAL"/>
    <property type="match status" value="1"/>
</dbReference>
<keyword evidence="8" id="KW-0496">Mitochondrion</keyword>
<dbReference type="PANTHER" id="PTHR12448">
    <property type="entry name" value="ATP SYNTHASE EPSILON CHAIN, MITOCHONDRIAL"/>
    <property type="match status" value="1"/>
</dbReference>
<evidence type="ECO:0000256" key="3">
    <source>
        <dbReference type="ARBA" id="ARBA00022448"/>
    </source>
</evidence>
<reference evidence="12" key="2">
    <citation type="submission" date="2014-03" db="EMBL/GenBank/DDBJ databases">
        <authorList>
            <person name="Genoscope - CEA"/>
        </authorList>
    </citation>
    <scope>NUCLEOTIDE SEQUENCE</scope>
</reference>
<dbReference type="FunFam" id="1.10.1620.20:FF:000001">
    <property type="entry name" value="ATP synthase subunit epsilon, mitochondrial"/>
    <property type="match status" value="1"/>
</dbReference>
<dbReference type="InterPro" id="IPR006721">
    <property type="entry name" value="ATP_synth_F1_esu_mt"/>
</dbReference>
<evidence type="ECO:0000256" key="1">
    <source>
        <dbReference type="ARBA" id="ARBA00004273"/>
    </source>
</evidence>
<gene>
    <name evidence="12" type="ORF">GSONMT00028370001</name>
</gene>
<accession>A0A060WRL4</accession>
<dbReference type="PaxDb" id="8022-A0A060WRL4"/>